<keyword evidence="2 8" id="KW-1003">Cell membrane</keyword>
<name>A0A182S515_ANOFN</name>
<dbReference type="PANTHER" id="PTHR21143">
    <property type="entry name" value="INVERTEBRATE GUSTATORY RECEPTOR"/>
    <property type="match status" value="1"/>
</dbReference>
<dbReference type="AlphaFoldDB" id="A0A182S515"/>
<feature type="transmembrane region" description="Helical" evidence="8">
    <location>
        <begin position="161"/>
        <end position="184"/>
    </location>
</feature>
<evidence type="ECO:0000256" key="1">
    <source>
        <dbReference type="ARBA" id="ARBA00004651"/>
    </source>
</evidence>
<dbReference type="Pfam" id="PF08395">
    <property type="entry name" value="7tm_7"/>
    <property type="match status" value="1"/>
</dbReference>
<feature type="transmembrane region" description="Helical" evidence="8">
    <location>
        <begin position="226"/>
        <end position="248"/>
    </location>
</feature>
<sequence>MSSYYRKHARIFQVAGLLYLLPCSYNPETDQFEQKVFNRLAFAFGIVMTVPFWYVDLKFMTAFYLENISPIMAAVGCIEIGVYVSIVACTLLNNFSRRNRCTRMLNALFHADWLLDRYESLEKEHDYRGHFVAFMLAVSTMTCCNLVYHQDMNIRLLSLSVAMKIFGVCYLTVVHRICVGAIGVRMKQLRALYRFDQMRHHGQESTVRYFIERFELYAAQLRHIDYYFSFPLTMIILLVLIEMVYLLFDAFTILQLGRPAIMEGLEIDYAQWALRQVWQTIYGAVVLVTVTGCQHTCDQLQQTAQLVLHLGNDHNRNSRVAKRIKCFLLQNLDRQTAFSACGMFNIDYAMLHMVFSSIFTYMVILIQFDQLQPEQLSYTTVANRSETLN</sequence>
<dbReference type="PANTHER" id="PTHR21143:SF134">
    <property type="entry name" value="GUSTATORY RECEPTOR"/>
    <property type="match status" value="1"/>
</dbReference>
<keyword evidence="3 8" id="KW-0812">Transmembrane</keyword>
<proteinExistence type="inferred from homology"/>
<evidence type="ECO:0000256" key="5">
    <source>
        <dbReference type="ARBA" id="ARBA00023136"/>
    </source>
</evidence>
<dbReference type="GO" id="GO:0007635">
    <property type="term" value="P:chemosensory behavior"/>
    <property type="evidence" value="ECO:0007669"/>
    <property type="project" value="TreeGrafter"/>
</dbReference>
<dbReference type="InterPro" id="IPR013604">
    <property type="entry name" value="7TM_chemorcpt"/>
</dbReference>
<keyword evidence="6 8" id="KW-0675">Receptor</keyword>
<comment type="similarity">
    <text evidence="8">Belongs to the insect chemoreceptor superfamily. Gustatory receptor (GR) family.</text>
</comment>
<reference evidence="9" key="1">
    <citation type="submission" date="2020-05" db="UniProtKB">
        <authorList>
            <consortium name="EnsemblMetazoa"/>
        </authorList>
    </citation>
    <scope>IDENTIFICATION</scope>
    <source>
        <strain evidence="9">FUMOZ</strain>
    </source>
</reference>
<dbReference type="GO" id="GO:0007165">
    <property type="term" value="P:signal transduction"/>
    <property type="evidence" value="ECO:0007669"/>
    <property type="project" value="UniProtKB-KW"/>
</dbReference>
<evidence type="ECO:0000256" key="2">
    <source>
        <dbReference type="ARBA" id="ARBA00022475"/>
    </source>
</evidence>
<evidence type="ECO:0000256" key="3">
    <source>
        <dbReference type="ARBA" id="ARBA00022692"/>
    </source>
</evidence>
<dbReference type="GO" id="GO:0030424">
    <property type="term" value="C:axon"/>
    <property type="evidence" value="ECO:0007669"/>
    <property type="project" value="TreeGrafter"/>
</dbReference>
<evidence type="ECO:0000256" key="4">
    <source>
        <dbReference type="ARBA" id="ARBA00022989"/>
    </source>
</evidence>
<feature type="transmembrane region" description="Helical" evidence="8">
    <location>
        <begin position="131"/>
        <end position="149"/>
    </location>
</feature>
<comment type="subcellular location">
    <subcellularLocation>
        <location evidence="1 8">Cell membrane</location>
        <topology evidence="1 8">Multi-pass membrane protein</topology>
    </subcellularLocation>
</comment>
<dbReference type="GO" id="GO:0030425">
    <property type="term" value="C:dendrite"/>
    <property type="evidence" value="ECO:0007669"/>
    <property type="project" value="TreeGrafter"/>
</dbReference>
<dbReference type="GO" id="GO:0050909">
    <property type="term" value="P:sensory perception of taste"/>
    <property type="evidence" value="ECO:0007669"/>
    <property type="project" value="InterPro"/>
</dbReference>
<dbReference type="GO" id="GO:0008049">
    <property type="term" value="P:male courtship behavior"/>
    <property type="evidence" value="ECO:0007669"/>
    <property type="project" value="TreeGrafter"/>
</dbReference>
<keyword evidence="5 8" id="KW-0472">Membrane</keyword>
<dbReference type="EnsemblMetazoa" id="AFUN015885-RA">
    <property type="protein sequence ID" value="AFUN015885-PA"/>
    <property type="gene ID" value="AFUN015885"/>
</dbReference>
<evidence type="ECO:0000256" key="8">
    <source>
        <dbReference type="RuleBase" id="RU363108"/>
    </source>
</evidence>
<comment type="function">
    <text evidence="8">Gustatory receptor which mediates acceptance or avoidance behavior, depending on its substrates.</text>
</comment>
<dbReference type="STRING" id="62324.A0A182S515"/>
<organism evidence="9">
    <name type="scientific">Anopheles funestus</name>
    <name type="common">African malaria mosquito</name>
    <dbReference type="NCBI Taxonomy" id="62324"/>
    <lineage>
        <taxon>Eukaryota</taxon>
        <taxon>Metazoa</taxon>
        <taxon>Ecdysozoa</taxon>
        <taxon>Arthropoda</taxon>
        <taxon>Hexapoda</taxon>
        <taxon>Insecta</taxon>
        <taxon>Pterygota</taxon>
        <taxon>Neoptera</taxon>
        <taxon>Endopterygota</taxon>
        <taxon>Diptera</taxon>
        <taxon>Nematocera</taxon>
        <taxon>Culicoidea</taxon>
        <taxon>Culicidae</taxon>
        <taxon>Anophelinae</taxon>
        <taxon>Anopheles</taxon>
    </lineage>
</organism>
<evidence type="ECO:0000256" key="6">
    <source>
        <dbReference type="ARBA" id="ARBA00023170"/>
    </source>
</evidence>
<evidence type="ECO:0000313" key="9">
    <source>
        <dbReference type="EnsemblMetazoa" id="AFUN015885-PA"/>
    </source>
</evidence>
<protein>
    <recommendedName>
        <fullName evidence="8">Gustatory receptor</fullName>
    </recommendedName>
</protein>
<comment type="caution">
    <text evidence="8">Lacks conserved residue(s) required for the propagation of feature annotation.</text>
</comment>
<keyword evidence="4 8" id="KW-1133">Transmembrane helix</keyword>
<dbReference type="GO" id="GO:0043025">
    <property type="term" value="C:neuronal cell body"/>
    <property type="evidence" value="ECO:0007669"/>
    <property type="project" value="TreeGrafter"/>
</dbReference>
<accession>A0A182S515</accession>
<evidence type="ECO:0000256" key="7">
    <source>
        <dbReference type="ARBA" id="ARBA00023224"/>
    </source>
</evidence>
<dbReference type="VEuPathDB" id="VectorBase:AFUN015885"/>
<feature type="transmembrane region" description="Helical" evidence="8">
    <location>
        <begin position="36"/>
        <end position="55"/>
    </location>
</feature>
<keyword evidence="7 8" id="KW-0807">Transducer</keyword>
<dbReference type="GO" id="GO:0005886">
    <property type="term" value="C:plasma membrane"/>
    <property type="evidence" value="ECO:0007669"/>
    <property type="project" value="UniProtKB-SubCell"/>
</dbReference>
<feature type="transmembrane region" description="Helical" evidence="8">
    <location>
        <begin position="71"/>
        <end position="95"/>
    </location>
</feature>